<feature type="domain" description="ChlI/MoxR AAA lid" evidence="2">
    <location>
        <begin position="230"/>
        <end position="299"/>
    </location>
</feature>
<keyword evidence="4" id="KW-1185">Reference proteome</keyword>
<dbReference type="SUPFAM" id="SSF52540">
    <property type="entry name" value="P-loop containing nucleoside triphosphate hydrolases"/>
    <property type="match status" value="1"/>
</dbReference>
<dbReference type="PANTHER" id="PTHR42759:SF5">
    <property type="entry name" value="METHANOL DEHYDROGENASE REGULATOR"/>
    <property type="match status" value="1"/>
</dbReference>
<evidence type="ECO:0000259" key="2">
    <source>
        <dbReference type="Pfam" id="PF17863"/>
    </source>
</evidence>
<comment type="caution">
    <text evidence="3">The sequence shown here is derived from an EMBL/GenBank/DDBJ whole genome shotgun (WGS) entry which is preliminary data.</text>
</comment>
<dbReference type="EMBL" id="JANIEK010000074">
    <property type="protein sequence ID" value="MCT4796515.1"/>
    <property type="molecule type" value="Genomic_DNA"/>
</dbReference>
<dbReference type="InterPro" id="IPR050764">
    <property type="entry name" value="CbbQ/NirQ/NorQ/GpvN"/>
</dbReference>
<dbReference type="Pfam" id="PF17863">
    <property type="entry name" value="AAA_lid_2"/>
    <property type="match status" value="1"/>
</dbReference>
<evidence type="ECO:0000313" key="4">
    <source>
        <dbReference type="Proteomes" id="UP001206821"/>
    </source>
</evidence>
<evidence type="ECO:0000259" key="1">
    <source>
        <dbReference type="Pfam" id="PF07726"/>
    </source>
</evidence>
<dbReference type="InterPro" id="IPR011703">
    <property type="entry name" value="ATPase_AAA-3"/>
</dbReference>
<feature type="domain" description="ATPase AAA-3" evidence="1">
    <location>
        <begin position="37"/>
        <end position="167"/>
    </location>
</feature>
<proteinExistence type="predicted"/>
<dbReference type="PANTHER" id="PTHR42759">
    <property type="entry name" value="MOXR FAMILY PROTEIN"/>
    <property type="match status" value="1"/>
</dbReference>
<name>A0ABT2L367_9BACL</name>
<dbReference type="Pfam" id="PF07726">
    <property type="entry name" value="AAA_3"/>
    <property type="match status" value="1"/>
</dbReference>
<dbReference type="RefSeq" id="WP_034814635.1">
    <property type="nucleotide sequence ID" value="NZ_JANIEK010000074.1"/>
</dbReference>
<evidence type="ECO:0000313" key="3">
    <source>
        <dbReference type="EMBL" id="MCT4796515.1"/>
    </source>
</evidence>
<dbReference type="InterPro" id="IPR027417">
    <property type="entry name" value="P-loop_NTPase"/>
</dbReference>
<dbReference type="Gene3D" id="1.10.8.80">
    <property type="entry name" value="Magnesium chelatase subunit I, C-Terminal domain"/>
    <property type="match status" value="1"/>
</dbReference>
<sequence length="317" mass="35428">MSYRPAVQSIIQAIETVIVGKEDVIAKSLTALLAGGHVLLEDVPGVGKTMLVRTFSRAIDLEFKRVQFTPDMLPSDLTGISMYNQKTKEFEYRPGPLMGNIVLADEINRTSPKTQSALLEAMAERSVTVDGEVKILPSPFFVMATQNPIEHEGTYPLPEAQLDRFLLKIEMGYPSFNEELSLLTRFEKTEPLDALQSVVTKQEVEQMQREVRNVHVSSAVKQYIVRLVHESRNDANTYLGGSPRATLALMKASQAWAYIHGRDFVLPDDVKALASSVLGHRVLLTAEARYKGRTAEQLIKGWLDEMPVPMDREVKEG</sequence>
<gene>
    <name evidence="3" type="ORF">NQG31_13260</name>
</gene>
<protein>
    <submittedName>
        <fullName evidence="3">MoxR family ATPase</fullName>
    </submittedName>
</protein>
<reference evidence="3 4" key="1">
    <citation type="submission" date="2022-07" db="EMBL/GenBank/DDBJ databases">
        <title>Genomic and pangenome structural analysis of the polyextremophile Exiguobacterium.</title>
        <authorList>
            <person name="Shen L."/>
        </authorList>
    </citation>
    <scope>NUCLEOTIDE SEQUENCE [LARGE SCALE GENOMIC DNA]</scope>
    <source>
        <strain evidence="3 4">12_1</strain>
    </source>
</reference>
<dbReference type="PIRSF" id="PIRSF002849">
    <property type="entry name" value="AAA_ATPase_chaperone_MoxR_prd"/>
    <property type="match status" value="1"/>
</dbReference>
<dbReference type="Proteomes" id="UP001206821">
    <property type="component" value="Unassembled WGS sequence"/>
</dbReference>
<dbReference type="InterPro" id="IPR041628">
    <property type="entry name" value="ChlI/MoxR_AAA_lid"/>
</dbReference>
<dbReference type="Gene3D" id="3.40.50.300">
    <property type="entry name" value="P-loop containing nucleotide triphosphate hydrolases"/>
    <property type="match status" value="1"/>
</dbReference>
<organism evidence="3 4">
    <name type="scientific">Exiguobacterium alkaliphilum</name>
    <dbReference type="NCBI Taxonomy" id="1428684"/>
    <lineage>
        <taxon>Bacteria</taxon>
        <taxon>Bacillati</taxon>
        <taxon>Bacillota</taxon>
        <taxon>Bacilli</taxon>
        <taxon>Bacillales</taxon>
        <taxon>Bacillales Family XII. Incertae Sedis</taxon>
        <taxon>Exiguobacterium</taxon>
    </lineage>
</organism>
<accession>A0ABT2L367</accession>